<accession>A0A285NHW6</accession>
<organism evidence="1 2">
    <name type="scientific">Cohaesibacter gelatinilyticus</name>
    <dbReference type="NCBI Taxonomy" id="372072"/>
    <lineage>
        <taxon>Bacteria</taxon>
        <taxon>Pseudomonadati</taxon>
        <taxon>Pseudomonadota</taxon>
        <taxon>Alphaproteobacteria</taxon>
        <taxon>Hyphomicrobiales</taxon>
        <taxon>Cohaesibacteraceae</taxon>
    </lineage>
</organism>
<dbReference type="InterPro" id="IPR014710">
    <property type="entry name" value="RmlC-like_jellyroll"/>
</dbReference>
<name>A0A285NHW6_9HYPH</name>
<dbReference type="InterPro" id="IPR011051">
    <property type="entry name" value="RmlC_Cupin_sf"/>
</dbReference>
<dbReference type="Gene3D" id="2.60.120.10">
    <property type="entry name" value="Jelly Rolls"/>
    <property type="match status" value="1"/>
</dbReference>
<dbReference type="OrthoDB" id="9800684at2"/>
<evidence type="ECO:0000313" key="2">
    <source>
        <dbReference type="Proteomes" id="UP000219439"/>
    </source>
</evidence>
<dbReference type="AlphaFoldDB" id="A0A285NHW6"/>
<evidence type="ECO:0000313" key="1">
    <source>
        <dbReference type="EMBL" id="SNZ09112.1"/>
    </source>
</evidence>
<reference evidence="1 2" key="1">
    <citation type="submission" date="2017-09" db="EMBL/GenBank/DDBJ databases">
        <authorList>
            <person name="Ehlers B."/>
            <person name="Leendertz F.H."/>
        </authorList>
    </citation>
    <scope>NUCLEOTIDE SEQUENCE [LARGE SCALE GENOMIC DNA]</scope>
    <source>
        <strain evidence="1 2">DSM 18289</strain>
    </source>
</reference>
<dbReference type="EMBL" id="OBEL01000001">
    <property type="protein sequence ID" value="SNZ09112.1"/>
    <property type="molecule type" value="Genomic_DNA"/>
</dbReference>
<sequence length="109" mass="12485">MCNTTPPAPDVAAIGTKMLENNRIRVTEWRFKKKGDSTGWHKHEYDYVVVPLFTGILEIETPDKGRISWPVENGIPYTREANTEHDVINGNDFECAFIEVELLEPPQKK</sequence>
<evidence type="ECO:0008006" key="3">
    <source>
        <dbReference type="Google" id="ProtNLM"/>
    </source>
</evidence>
<dbReference type="RefSeq" id="WP_097153041.1">
    <property type="nucleotide sequence ID" value="NZ_OBEL01000001.1"/>
</dbReference>
<keyword evidence="2" id="KW-1185">Reference proteome</keyword>
<gene>
    <name evidence="1" type="ORF">SAMN06265368_1939</name>
</gene>
<protein>
    <recommendedName>
        <fullName evidence="3">Cupin domain-containing protein</fullName>
    </recommendedName>
</protein>
<dbReference type="SUPFAM" id="SSF51182">
    <property type="entry name" value="RmlC-like cupins"/>
    <property type="match status" value="1"/>
</dbReference>
<proteinExistence type="predicted"/>
<dbReference type="Proteomes" id="UP000219439">
    <property type="component" value="Unassembled WGS sequence"/>
</dbReference>